<accession>A0A845GDY2</accession>
<sequence length="213" mass="22552">MKPATHQLATSAAPSPVQAPPYAQIATALRRMFLASGSKIGVDSLRHAVLAQALLKSAGFAAEVKVGYAAWRVGPGDGDVIVHAPGNDMAQQGKNAHPFHAWVEVGPVIFDATAYQFVVKATALDMIDGGKTDLQWAPLQLAEHRDQVQTLHTVLQADVGMFYYEHVPGLQAVIMAGVPPVDPEELDLLTIIFNHPSAQALSSNHVAAALLAA</sequence>
<reference evidence="1" key="1">
    <citation type="submission" date="2019-12" db="EMBL/GenBank/DDBJ databases">
        <title>Novel species isolated from a subtropical stream in China.</title>
        <authorList>
            <person name="Lu H."/>
        </authorList>
    </citation>
    <scope>NUCLEOTIDE SEQUENCE [LARGE SCALE GENOMIC DNA]</scope>
    <source>
        <strain evidence="1">FT81W</strain>
    </source>
</reference>
<comment type="caution">
    <text evidence="1">The sequence shown here is derived from an EMBL/GenBank/DDBJ whole genome shotgun (WGS) entry which is preliminary data.</text>
</comment>
<dbReference type="EMBL" id="WWCX01000001">
    <property type="protein sequence ID" value="MYM92494.1"/>
    <property type="molecule type" value="Genomic_DNA"/>
</dbReference>
<proteinExistence type="predicted"/>
<organism evidence="1 2">
    <name type="scientific">Duganella vulcania</name>
    <dbReference type="NCBI Taxonomy" id="2692166"/>
    <lineage>
        <taxon>Bacteria</taxon>
        <taxon>Pseudomonadati</taxon>
        <taxon>Pseudomonadota</taxon>
        <taxon>Betaproteobacteria</taxon>
        <taxon>Burkholderiales</taxon>
        <taxon>Oxalobacteraceae</taxon>
        <taxon>Telluria group</taxon>
        <taxon>Duganella</taxon>
    </lineage>
</organism>
<dbReference type="Proteomes" id="UP000447355">
    <property type="component" value="Unassembled WGS sequence"/>
</dbReference>
<evidence type="ECO:0000313" key="2">
    <source>
        <dbReference type="Proteomes" id="UP000447355"/>
    </source>
</evidence>
<name>A0A845GDY2_9BURK</name>
<gene>
    <name evidence="1" type="ORF">GTP90_01310</name>
</gene>
<dbReference type="InterPro" id="IPR023107">
    <property type="entry name" value="Atu2299-like_dom_sf"/>
</dbReference>
<dbReference type="RefSeq" id="WP_161081759.1">
    <property type="nucleotide sequence ID" value="NZ_WWCX01000001.1"/>
</dbReference>
<dbReference type="Gene3D" id="3.10.550.10">
    <property type="entry name" value="Hypothetical protein Atu2299"/>
    <property type="match status" value="1"/>
</dbReference>
<protein>
    <submittedName>
        <fullName evidence="1">Uncharacterized protein</fullName>
    </submittedName>
</protein>
<dbReference type="AlphaFoldDB" id="A0A845GDY2"/>
<evidence type="ECO:0000313" key="1">
    <source>
        <dbReference type="EMBL" id="MYM92494.1"/>
    </source>
</evidence>